<gene>
    <name evidence="1" type="ORF">MM415B02752_0006</name>
</gene>
<accession>A0A6M3L2M3</accession>
<name>A0A6M3L2M3_9ZZZZ</name>
<dbReference type="AlphaFoldDB" id="A0A6M3L2M3"/>
<dbReference type="EMBL" id="MT142783">
    <property type="protein sequence ID" value="QJA88499.1"/>
    <property type="molecule type" value="Genomic_DNA"/>
</dbReference>
<organism evidence="1">
    <name type="scientific">viral metagenome</name>
    <dbReference type="NCBI Taxonomy" id="1070528"/>
    <lineage>
        <taxon>unclassified sequences</taxon>
        <taxon>metagenomes</taxon>
        <taxon>organismal metagenomes</taxon>
    </lineage>
</organism>
<reference evidence="1" key="1">
    <citation type="submission" date="2020-03" db="EMBL/GenBank/DDBJ databases">
        <title>The deep terrestrial virosphere.</title>
        <authorList>
            <person name="Holmfeldt K."/>
            <person name="Nilsson E."/>
            <person name="Simone D."/>
            <person name="Lopez-Fernandez M."/>
            <person name="Wu X."/>
            <person name="de Brujin I."/>
            <person name="Lundin D."/>
            <person name="Andersson A."/>
            <person name="Bertilsson S."/>
            <person name="Dopson M."/>
        </authorList>
    </citation>
    <scope>NUCLEOTIDE SEQUENCE</scope>
    <source>
        <strain evidence="1">MM415B02752</strain>
    </source>
</reference>
<sequence>MDGWIKQSTAHTFQMGPFLDSTDGVTAEASLTIAAASVLISKHGAALAAKNDATALTGTGDSHGYYDCVLDGTDTGTVGTLKVEAQISGALPVWHTFQVLPANVYDSLVAGTDALQVHANEITNGLITAAAIADGAIDNATFAADVGSTAYATNILALAADKALVQQKLDHLIAVAESSDVVNSSVIAKMVSKSATPAFSSYDNTTDSLEGIRDTAPLGTAMRGTDSAALASVCTEGRLAELDAANLITDVANVKADTAAILLDTGTDGVVLPQAQADKVWGTAARALTDKADFALSSASRDAIWDQTGSLTISFETLVQRAYQILNNKMIVTEATGAVALRNLADLADVATGTVADLGATTQRDALAWV</sequence>
<protein>
    <submittedName>
        <fullName evidence="1">Uncharacterized protein</fullName>
    </submittedName>
</protein>
<evidence type="ECO:0000313" key="1">
    <source>
        <dbReference type="EMBL" id="QJA88499.1"/>
    </source>
</evidence>
<proteinExistence type="predicted"/>